<dbReference type="EMBL" id="QEFC01002418">
    <property type="protein sequence ID" value="KAE9452391.1"/>
    <property type="molecule type" value="Genomic_DNA"/>
</dbReference>
<keyword evidence="10" id="KW-1185">Reference proteome</keyword>
<evidence type="ECO:0000256" key="1">
    <source>
        <dbReference type="ARBA" id="ARBA00004123"/>
    </source>
</evidence>
<dbReference type="PANTHER" id="PTHR48028">
    <property type="entry name" value="GLYCINE-RICH RNA-BINDING PROTEIN RZ1A"/>
    <property type="match status" value="1"/>
</dbReference>
<feature type="non-terminal residue" evidence="9">
    <location>
        <position position="1"/>
    </location>
</feature>
<dbReference type="GO" id="GO:0003723">
    <property type="term" value="F:RNA binding"/>
    <property type="evidence" value="ECO:0007669"/>
    <property type="project" value="UniProtKB-UniRule"/>
</dbReference>
<evidence type="ECO:0000256" key="4">
    <source>
        <dbReference type="ARBA" id="ARBA00023187"/>
    </source>
</evidence>
<comment type="subcellular location">
    <subcellularLocation>
        <location evidence="1">Nucleus</location>
    </subcellularLocation>
</comment>
<evidence type="ECO:0000256" key="2">
    <source>
        <dbReference type="ARBA" id="ARBA00022664"/>
    </source>
</evidence>
<evidence type="ECO:0000256" key="3">
    <source>
        <dbReference type="ARBA" id="ARBA00022884"/>
    </source>
</evidence>
<dbReference type="AlphaFoldDB" id="A0A6A4L997"/>
<dbReference type="SUPFAM" id="SSF54928">
    <property type="entry name" value="RNA-binding domain, RBD"/>
    <property type="match status" value="1"/>
</dbReference>
<dbReference type="SMART" id="SM00360">
    <property type="entry name" value="RRM"/>
    <property type="match status" value="1"/>
</dbReference>
<evidence type="ECO:0000313" key="9">
    <source>
        <dbReference type="EMBL" id="KAE9452391.1"/>
    </source>
</evidence>
<sequence>MTKVSHSDNGKIGSLTNIPEMKFKKACGKGVTDRLGFRVRPTASYLPRLISVFLSKVVFGGRGGRLMAPHHRQMGRDRDNADKKFRRGGTGDRNRDGGWIPVISKHRRQMVDSNNSTITLFVDNLPEDVSQRWVSHLFNKFGVVKDIFIPGKRSKVAGKAFAFVRYDCAVSAEMAISKTNGVWIEDRKLFVKTASFDQKRKEFLKHNPNKNASGNIANKKRASHIQGINLSVELTSGARRKRRRRHINNLFKVQEELDQNSENSVDVTDSSSSLSSEETIISNSVLGEEIRGDETKLENVDLRMVQRLWGNTNVEFAASNSIGASGGLLILWDFESR</sequence>
<organism evidence="9 10">
    <name type="scientific">Rhododendron williamsianum</name>
    <dbReference type="NCBI Taxonomy" id="262921"/>
    <lineage>
        <taxon>Eukaryota</taxon>
        <taxon>Viridiplantae</taxon>
        <taxon>Streptophyta</taxon>
        <taxon>Embryophyta</taxon>
        <taxon>Tracheophyta</taxon>
        <taxon>Spermatophyta</taxon>
        <taxon>Magnoliopsida</taxon>
        <taxon>eudicotyledons</taxon>
        <taxon>Gunneridae</taxon>
        <taxon>Pentapetalae</taxon>
        <taxon>asterids</taxon>
        <taxon>Ericales</taxon>
        <taxon>Ericaceae</taxon>
        <taxon>Ericoideae</taxon>
        <taxon>Rhodoreae</taxon>
        <taxon>Rhododendron</taxon>
    </lineage>
</organism>
<dbReference type="Pfam" id="PF00076">
    <property type="entry name" value="RRM_1"/>
    <property type="match status" value="1"/>
</dbReference>
<protein>
    <recommendedName>
        <fullName evidence="8">RRM domain-containing protein</fullName>
    </recommendedName>
</protein>
<dbReference type="PROSITE" id="PS50102">
    <property type="entry name" value="RRM"/>
    <property type="match status" value="1"/>
</dbReference>
<reference evidence="9 10" key="1">
    <citation type="journal article" date="2019" name="Genome Biol. Evol.">
        <title>The Rhododendron genome and chromosomal organization provide insight into shared whole-genome duplications across the heath family (Ericaceae).</title>
        <authorList>
            <person name="Soza V.L."/>
            <person name="Lindsley D."/>
            <person name="Waalkes A."/>
            <person name="Ramage E."/>
            <person name="Patwardhan R.P."/>
            <person name="Burton J.N."/>
            <person name="Adey A."/>
            <person name="Kumar A."/>
            <person name="Qiu R."/>
            <person name="Shendure J."/>
            <person name="Hall B."/>
        </authorList>
    </citation>
    <scope>NUCLEOTIDE SEQUENCE [LARGE SCALE GENOMIC DNA]</scope>
    <source>
        <strain evidence="9">RSF 1966-606</strain>
    </source>
</reference>
<comment type="caution">
    <text evidence="9">The sequence shown here is derived from an EMBL/GenBank/DDBJ whole genome shotgun (WGS) entry which is preliminary data.</text>
</comment>
<evidence type="ECO:0000256" key="6">
    <source>
        <dbReference type="PROSITE-ProRule" id="PRU00176"/>
    </source>
</evidence>
<dbReference type="InterPro" id="IPR012677">
    <property type="entry name" value="Nucleotide-bd_a/b_plait_sf"/>
</dbReference>
<keyword evidence="4" id="KW-0508">mRNA splicing</keyword>
<evidence type="ECO:0000259" key="8">
    <source>
        <dbReference type="PROSITE" id="PS50102"/>
    </source>
</evidence>
<dbReference type="InterPro" id="IPR051106">
    <property type="entry name" value="RNA-bind/splicing_reg"/>
</dbReference>
<feature type="compositionally biased region" description="Basic and acidic residues" evidence="7">
    <location>
        <begin position="74"/>
        <end position="96"/>
    </location>
</feature>
<dbReference type="CDD" id="cd00590">
    <property type="entry name" value="RRM_SF"/>
    <property type="match status" value="1"/>
</dbReference>
<keyword evidence="3 6" id="KW-0694">RNA-binding</keyword>
<evidence type="ECO:0000256" key="5">
    <source>
        <dbReference type="ARBA" id="ARBA00023242"/>
    </source>
</evidence>
<dbReference type="GO" id="GO:0006397">
    <property type="term" value="P:mRNA processing"/>
    <property type="evidence" value="ECO:0007669"/>
    <property type="project" value="UniProtKB-KW"/>
</dbReference>
<feature type="region of interest" description="Disordered" evidence="7">
    <location>
        <begin position="68"/>
        <end position="98"/>
    </location>
</feature>
<name>A0A6A4L997_9ERIC</name>
<keyword evidence="5" id="KW-0539">Nucleus</keyword>
<proteinExistence type="predicted"/>
<dbReference type="GO" id="GO:0008380">
    <property type="term" value="P:RNA splicing"/>
    <property type="evidence" value="ECO:0007669"/>
    <property type="project" value="UniProtKB-KW"/>
</dbReference>
<dbReference type="Proteomes" id="UP000428333">
    <property type="component" value="Linkage Group LG09"/>
</dbReference>
<evidence type="ECO:0000256" key="7">
    <source>
        <dbReference type="SAM" id="MobiDB-lite"/>
    </source>
</evidence>
<accession>A0A6A4L997</accession>
<dbReference type="GO" id="GO:0005634">
    <property type="term" value="C:nucleus"/>
    <property type="evidence" value="ECO:0007669"/>
    <property type="project" value="UniProtKB-SubCell"/>
</dbReference>
<evidence type="ECO:0000313" key="10">
    <source>
        <dbReference type="Proteomes" id="UP000428333"/>
    </source>
</evidence>
<dbReference type="OrthoDB" id="1750209at2759"/>
<feature type="domain" description="RRM" evidence="8">
    <location>
        <begin position="118"/>
        <end position="196"/>
    </location>
</feature>
<dbReference type="InterPro" id="IPR000504">
    <property type="entry name" value="RRM_dom"/>
</dbReference>
<keyword evidence="2" id="KW-0507">mRNA processing</keyword>
<dbReference type="Gene3D" id="3.30.70.330">
    <property type="match status" value="1"/>
</dbReference>
<gene>
    <name evidence="9" type="ORF">C3L33_15707</name>
</gene>
<dbReference type="PANTHER" id="PTHR48028:SF4">
    <property type="entry name" value="SC35-LIKE SPLICING FACTOR"/>
    <property type="match status" value="1"/>
</dbReference>
<dbReference type="InterPro" id="IPR035979">
    <property type="entry name" value="RBD_domain_sf"/>
</dbReference>